<reference evidence="2" key="1">
    <citation type="journal article" date="2002" name="J. Clin. Microbiol.">
        <title>Serotype identification of Group B Streptococci by PCR and sequencing.</title>
        <authorList>
            <person name="Kong F."/>
            <person name="Gowan S."/>
            <person name="Martin D."/>
            <person name="James G."/>
            <person name="Gilbert G.L."/>
        </authorList>
    </citation>
    <scope>NUCLEOTIDE SEQUENCE</scope>
    <source>
        <strain evidence="2">NCDC SS620</strain>
    </source>
</reference>
<feature type="transmembrane region" description="Helical" evidence="1">
    <location>
        <begin position="116"/>
        <end position="135"/>
    </location>
</feature>
<dbReference type="AlphaFoldDB" id="Q8VT77"/>
<feature type="transmembrane region" description="Helical" evidence="1">
    <location>
        <begin position="156"/>
        <end position="179"/>
    </location>
</feature>
<name>Q8VT77_STRAG</name>
<feature type="transmembrane region" description="Helical" evidence="1">
    <location>
        <begin position="12"/>
        <end position="40"/>
    </location>
</feature>
<sequence>MRKYLDLDYSLFYALWVLILVPNQWYQFLIITIIVLLLLWKSEFRISISNSSILFLLWLFIYLFAILIRGTQEDITFQRFIAELLKLISTGYALFFYNYYRKADFNSSVVRNVVKVNYFVLFLITVLYLFFPMLKPTLFGRELFSIEWFPHMRIRLAAYFEYATLIGQFILFSYPTLFLKPQKRMENILISLLLTICSYFSGARILLVCMLVLLASLLLDYILFKTNLKLTKKNTFILGMTFLFITACFSYNIWSIIEKIIMYRNQSTITRMIVYQESIIEVLKGNILFGQGIRIPSSEGIFLGSHSTYISVFYRTSLLGIVLYFSAFILLYKEAISKNYKIYRLFFYTLLCYTLFEEIDPNHWSIVLLFSTFGIVGRAKK</sequence>
<protein>
    <submittedName>
        <fullName evidence="2">CpsH</fullName>
    </submittedName>
</protein>
<feature type="transmembrane region" description="Helical" evidence="1">
    <location>
        <begin position="46"/>
        <end position="68"/>
    </location>
</feature>
<evidence type="ECO:0000256" key="1">
    <source>
        <dbReference type="SAM" id="Phobius"/>
    </source>
</evidence>
<proteinExistence type="predicted"/>
<keyword evidence="1" id="KW-0472">Membrane</keyword>
<keyword evidence="1" id="KW-1133">Transmembrane helix</keyword>
<feature type="transmembrane region" description="Helical" evidence="1">
    <location>
        <begin position="312"/>
        <end position="332"/>
    </location>
</feature>
<feature type="transmembrane region" description="Helical" evidence="1">
    <location>
        <begin position="80"/>
        <end position="100"/>
    </location>
</feature>
<keyword evidence="1" id="KW-0812">Transmembrane</keyword>
<evidence type="ECO:0000313" key="2">
    <source>
        <dbReference type="EMBL" id="AAL57082.1"/>
    </source>
</evidence>
<accession>Q8VT77</accession>
<gene>
    <name evidence="2" type="primary">cpsH</name>
</gene>
<feature type="transmembrane region" description="Helical" evidence="1">
    <location>
        <begin position="236"/>
        <end position="257"/>
    </location>
</feature>
<feature type="transmembrane region" description="Helical" evidence="1">
    <location>
        <begin position="199"/>
        <end position="224"/>
    </location>
</feature>
<organism evidence="2">
    <name type="scientific">Streptococcus agalactiae</name>
    <dbReference type="NCBI Taxonomy" id="1311"/>
    <lineage>
        <taxon>Bacteria</taxon>
        <taxon>Bacillati</taxon>
        <taxon>Bacillota</taxon>
        <taxon>Bacilli</taxon>
        <taxon>Lactobacillales</taxon>
        <taxon>Streptococcaceae</taxon>
        <taxon>Streptococcus</taxon>
    </lineage>
</organism>
<dbReference type="EMBL" id="AF332897">
    <property type="protein sequence ID" value="AAL57082.1"/>
    <property type="molecule type" value="Genomic_DNA"/>
</dbReference>